<protein>
    <recommendedName>
        <fullName evidence="3">Oxidoreductase</fullName>
    </recommendedName>
</protein>
<reference evidence="1 2" key="1">
    <citation type="submission" date="2016-10" db="EMBL/GenBank/DDBJ databases">
        <authorList>
            <person name="de Groot N.N."/>
        </authorList>
    </citation>
    <scope>NUCLEOTIDE SEQUENCE [LARGE SCALE GENOMIC DNA]</scope>
    <source>
        <strain evidence="1 2">DSM 16619</strain>
    </source>
</reference>
<dbReference type="STRING" id="187868.SAMN05192589_103257"/>
<dbReference type="SUPFAM" id="SSF51735">
    <property type="entry name" value="NAD(P)-binding Rossmann-fold domains"/>
    <property type="match status" value="1"/>
</dbReference>
<accession>A0A1G6PLM2</accession>
<dbReference type="EMBL" id="FMZC01000003">
    <property type="protein sequence ID" value="SDC80255.1"/>
    <property type="molecule type" value="Genomic_DNA"/>
</dbReference>
<sequence>MQPFRIVVIGAGHTGTPLLQQLLAAPFVTVLGVADLDLSLPGIALARSRGVPVTTRFTDLLTEHGNAVDIVIDVTGEPAVREALRRHMVAAGNQQTVILHERIALLMMSLSAGHRIEGRHGEVAYA</sequence>
<dbReference type="Proteomes" id="UP000198781">
    <property type="component" value="Unassembled WGS sequence"/>
</dbReference>
<dbReference type="OrthoDB" id="9810660at2"/>
<gene>
    <name evidence="1" type="ORF">SAMN05192589_103257</name>
</gene>
<evidence type="ECO:0000313" key="2">
    <source>
        <dbReference type="Proteomes" id="UP000198781"/>
    </source>
</evidence>
<evidence type="ECO:0000313" key="1">
    <source>
        <dbReference type="EMBL" id="SDC80255.1"/>
    </source>
</evidence>
<dbReference type="Gene3D" id="3.40.50.720">
    <property type="entry name" value="NAD(P)-binding Rossmann-like Domain"/>
    <property type="match status" value="1"/>
</dbReference>
<name>A0A1G6PLM2_9BURK</name>
<evidence type="ECO:0008006" key="3">
    <source>
        <dbReference type="Google" id="ProtNLM"/>
    </source>
</evidence>
<dbReference type="RefSeq" id="WP_092742003.1">
    <property type="nucleotide sequence ID" value="NZ_FMZC01000003.1"/>
</dbReference>
<keyword evidence="2" id="KW-1185">Reference proteome</keyword>
<organism evidence="1 2">
    <name type="scientific">Paracidovorax valerianellae</name>
    <dbReference type="NCBI Taxonomy" id="187868"/>
    <lineage>
        <taxon>Bacteria</taxon>
        <taxon>Pseudomonadati</taxon>
        <taxon>Pseudomonadota</taxon>
        <taxon>Betaproteobacteria</taxon>
        <taxon>Burkholderiales</taxon>
        <taxon>Comamonadaceae</taxon>
        <taxon>Paracidovorax</taxon>
    </lineage>
</organism>
<proteinExistence type="predicted"/>
<dbReference type="InterPro" id="IPR036291">
    <property type="entry name" value="NAD(P)-bd_dom_sf"/>
</dbReference>
<dbReference type="AlphaFoldDB" id="A0A1G6PLM2"/>